<feature type="transmembrane region" description="Helical" evidence="7">
    <location>
        <begin position="126"/>
        <end position="147"/>
    </location>
</feature>
<dbReference type="PANTHER" id="PTHR40616">
    <property type="entry name" value="LINALOOL DEHYDRATASE_ISOMERASE DOMAIN-CONTAINING PROTEIN"/>
    <property type="match status" value="1"/>
</dbReference>
<dbReference type="GeneID" id="63753494"/>
<name>A0A1L9RLS5_ASPWE</name>
<dbReference type="OrthoDB" id="2580323at2759"/>
<dbReference type="EMBL" id="KV878212">
    <property type="protein sequence ID" value="OJJ35768.1"/>
    <property type="molecule type" value="Genomic_DNA"/>
</dbReference>
<dbReference type="Gene3D" id="1.20.1250.20">
    <property type="entry name" value="MFS general substrate transporter like domains"/>
    <property type="match status" value="1"/>
</dbReference>
<evidence type="ECO:0000256" key="5">
    <source>
        <dbReference type="ARBA" id="ARBA00022989"/>
    </source>
</evidence>
<dbReference type="VEuPathDB" id="FungiDB:ASPWEDRAFT_51744"/>
<keyword evidence="6 7" id="KW-0472">Membrane</keyword>
<proteinExistence type="inferred from homology"/>
<reference evidence="9" key="1">
    <citation type="journal article" date="2017" name="Genome Biol.">
        <title>Comparative genomics reveals high biological diversity and specific adaptations in the industrially and medically important fungal genus Aspergillus.</title>
        <authorList>
            <person name="de Vries R.P."/>
            <person name="Riley R."/>
            <person name="Wiebenga A."/>
            <person name="Aguilar-Osorio G."/>
            <person name="Amillis S."/>
            <person name="Uchima C.A."/>
            <person name="Anderluh G."/>
            <person name="Asadollahi M."/>
            <person name="Askin M."/>
            <person name="Barry K."/>
            <person name="Battaglia E."/>
            <person name="Bayram O."/>
            <person name="Benocci T."/>
            <person name="Braus-Stromeyer S.A."/>
            <person name="Caldana C."/>
            <person name="Canovas D."/>
            <person name="Cerqueira G.C."/>
            <person name="Chen F."/>
            <person name="Chen W."/>
            <person name="Choi C."/>
            <person name="Clum A."/>
            <person name="Dos Santos R.A."/>
            <person name="Damasio A.R."/>
            <person name="Diallinas G."/>
            <person name="Emri T."/>
            <person name="Fekete E."/>
            <person name="Flipphi M."/>
            <person name="Freyberg S."/>
            <person name="Gallo A."/>
            <person name="Gournas C."/>
            <person name="Habgood R."/>
            <person name="Hainaut M."/>
            <person name="Harispe M.L."/>
            <person name="Henrissat B."/>
            <person name="Hilden K.S."/>
            <person name="Hope R."/>
            <person name="Hossain A."/>
            <person name="Karabika E."/>
            <person name="Karaffa L."/>
            <person name="Karanyi Z."/>
            <person name="Krasevec N."/>
            <person name="Kuo A."/>
            <person name="Kusch H."/>
            <person name="LaButti K."/>
            <person name="Lagendijk E.L."/>
            <person name="Lapidus A."/>
            <person name="Levasseur A."/>
            <person name="Lindquist E."/>
            <person name="Lipzen A."/>
            <person name="Logrieco A.F."/>
            <person name="MacCabe A."/>
            <person name="Maekelae M.R."/>
            <person name="Malavazi I."/>
            <person name="Melin P."/>
            <person name="Meyer V."/>
            <person name="Mielnichuk N."/>
            <person name="Miskei M."/>
            <person name="Molnar A.P."/>
            <person name="Mule G."/>
            <person name="Ngan C.Y."/>
            <person name="Orejas M."/>
            <person name="Orosz E."/>
            <person name="Ouedraogo J.P."/>
            <person name="Overkamp K.M."/>
            <person name="Park H.-S."/>
            <person name="Perrone G."/>
            <person name="Piumi F."/>
            <person name="Punt P.J."/>
            <person name="Ram A.F."/>
            <person name="Ramon A."/>
            <person name="Rauscher S."/>
            <person name="Record E."/>
            <person name="Riano-Pachon D.M."/>
            <person name="Robert V."/>
            <person name="Roehrig J."/>
            <person name="Ruller R."/>
            <person name="Salamov A."/>
            <person name="Salih N.S."/>
            <person name="Samson R.A."/>
            <person name="Sandor E."/>
            <person name="Sanguinetti M."/>
            <person name="Schuetze T."/>
            <person name="Sepcic K."/>
            <person name="Shelest E."/>
            <person name="Sherlock G."/>
            <person name="Sophianopoulou V."/>
            <person name="Squina F.M."/>
            <person name="Sun H."/>
            <person name="Susca A."/>
            <person name="Todd R.B."/>
            <person name="Tsang A."/>
            <person name="Unkles S.E."/>
            <person name="van de Wiele N."/>
            <person name="van Rossen-Uffink D."/>
            <person name="Oliveira J.V."/>
            <person name="Vesth T.C."/>
            <person name="Visser J."/>
            <person name="Yu J.-H."/>
            <person name="Zhou M."/>
            <person name="Andersen M.R."/>
            <person name="Archer D.B."/>
            <person name="Baker S.E."/>
            <person name="Benoit I."/>
            <person name="Brakhage A.A."/>
            <person name="Braus G.H."/>
            <person name="Fischer R."/>
            <person name="Frisvad J.C."/>
            <person name="Goldman G.H."/>
            <person name="Houbraken J."/>
            <person name="Oakley B."/>
            <person name="Pocsi I."/>
            <person name="Scazzocchio C."/>
            <person name="Seiboth B."/>
            <person name="vanKuyk P.A."/>
            <person name="Wortman J."/>
            <person name="Dyer P.S."/>
            <person name="Grigoriev I.V."/>
        </authorList>
    </citation>
    <scope>NUCLEOTIDE SEQUENCE [LARGE SCALE GENOMIC DNA]</scope>
    <source>
        <strain evidence="9">DTO 134E9</strain>
    </source>
</reference>
<organism evidence="8 9">
    <name type="scientific">Aspergillus wentii DTO 134E9</name>
    <dbReference type="NCBI Taxonomy" id="1073089"/>
    <lineage>
        <taxon>Eukaryota</taxon>
        <taxon>Fungi</taxon>
        <taxon>Dikarya</taxon>
        <taxon>Ascomycota</taxon>
        <taxon>Pezizomycotina</taxon>
        <taxon>Eurotiomycetes</taxon>
        <taxon>Eurotiomycetidae</taxon>
        <taxon>Eurotiales</taxon>
        <taxon>Aspergillaceae</taxon>
        <taxon>Aspergillus</taxon>
        <taxon>Aspergillus subgen. Cremei</taxon>
    </lineage>
</organism>
<feature type="transmembrane region" description="Helical" evidence="7">
    <location>
        <begin position="93"/>
        <end position="114"/>
    </location>
</feature>
<evidence type="ECO:0000256" key="7">
    <source>
        <dbReference type="SAM" id="Phobius"/>
    </source>
</evidence>
<protein>
    <submittedName>
        <fullName evidence="8">Uncharacterized protein</fullName>
    </submittedName>
</protein>
<sequence>MWLSATAYFGILSGLYSFGLFLPTIINDSGFAANENQVQLWSVIPYAVAAILTVIVSYISDWMRLRGVIMLATLPVAIVGYAAIANIESPKVKYGMTILMATGMYSTVPCILVWNSNNSAGHYKRATTSGMQLAIANCGGFVATFIYPSNDKPQYHRGHTVVVALLVFAWLMILFNVLYCARINRDKRRGKYTQYAGCNDDRDPGFLMVLAATALRHVTRTSVWYAVGLLARNQNDDVDQALKIVQNVIDRQFTDPKDQWYGDYQQYPEEPTVGSLAYSPIIYDTWDPNWRGFIGAAFVIALEEFPDLINENMTKLMHASLYNATVGDSYRVGGVDDDNLYPSYTNPSLMRALVSGWTGRTLKDENMTQAGEMYANEIIQLFDRAETLSEFNSATYTGVSLIALTMWAKYAPESSIMKDKGKEMLQDTWKDIGKLYHADLKNLAGPWDRSYGFDMQKYFGIMSAHIWSLVGKATSPVIDKVYMMSHNSDFAISPLVAILSNFHNALVPSSAVDALKTFPGEHFVNTSAYSIPYDSSPRKVNAWLGKKISIGAESFNETVIGGPAVNPSTFNPAVIQWDTETGIGWIVLYATESALDAVVGPGYLNLTYPYGTNASKFQFLMSPFYKKQDVTGFDGIPGLKVDISGNVASKPNVTYSSSDETINDFMFWNLTYSMPADSIAKPNILLEVELE</sequence>
<keyword evidence="3" id="KW-0813">Transport</keyword>
<comment type="similarity">
    <text evidence="2">Belongs to the major facilitator superfamily.</text>
</comment>
<feature type="transmembrane region" description="Helical" evidence="7">
    <location>
        <begin position="67"/>
        <end position="87"/>
    </location>
</feature>
<dbReference type="InterPro" id="IPR036259">
    <property type="entry name" value="MFS_trans_sf"/>
</dbReference>
<evidence type="ECO:0000256" key="2">
    <source>
        <dbReference type="ARBA" id="ARBA00008335"/>
    </source>
</evidence>
<comment type="subcellular location">
    <subcellularLocation>
        <location evidence="1">Membrane</location>
        <topology evidence="1">Multi-pass membrane protein</topology>
    </subcellularLocation>
</comment>
<evidence type="ECO:0000256" key="4">
    <source>
        <dbReference type="ARBA" id="ARBA00022692"/>
    </source>
</evidence>
<evidence type="ECO:0000256" key="1">
    <source>
        <dbReference type="ARBA" id="ARBA00004141"/>
    </source>
</evidence>
<dbReference type="Proteomes" id="UP000184383">
    <property type="component" value="Unassembled WGS sequence"/>
</dbReference>
<dbReference type="PANTHER" id="PTHR40616:SF1">
    <property type="entry name" value="LINALOOL DEHYDRATASE_ISOMERASE DOMAIN-CONTAINING PROTEIN"/>
    <property type="match status" value="1"/>
</dbReference>
<evidence type="ECO:0000256" key="6">
    <source>
        <dbReference type="ARBA" id="ARBA00023136"/>
    </source>
</evidence>
<dbReference type="SUPFAM" id="SSF103473">
    <property type="entry name" value="MFS general substrate transporter"/>
    <property type="match status" value="1"/>
</dbReference>
<feature type="transmembrane region" description="Helical" evidence="7">
    <location>
        <begin position="7"/>
        <end position="26"/>
    </location>
</feature>
<evidence type="ECO:0000313" key="8">
    <source>
        <dbReference type="EMBL" id="OJJ35768.1"/>
    </source>
</evidence>
<feature type="transmembrane region" description="Helical" evidence="7">
    <location>
        <begin position="159"/>
        <end position="181"/>
    </location>
</feature>
<evidence type="ECO:0000313" key="9">
    <source>
        <dbReference type="Proteomes" id="UP000184383"/>
    </source>
</evidence>
<keyword evidence="5 7" id="KW-1133">Transmembrane helix</keyword>
<dbReference type="GO" id="GO:0016020">
    <property type="term" value="C:membrane"/>
    <property type="evidence" value="ECO:0007669"/>
    <property type="project" value="UniProtKB-SubCell"/>
</dbReference>
<keyword evidence="4 7" id="KW-0812">Transmembrane</keyword>
<gene>
    <name evidence="8" type="ORF">ASPWEDRAFT_51744</name>
</gene>
<dbReference type="AlphaFoldDB" id="A0A1L9RLS5"/>
<dbReference type="RefSeq" id="XP_040689444.1">
    <property type="nucleotide sequence ID" value="XM_040837646.1"/>
</dbReference>
<evidence type="ECO:0000256" key="3">
    <source>
        <dbReference type="ARBA" id="ARBA00022448"/>
    </source>
</evidence>
<accession>A0A1L9RLS5</accession>
<dbReference type="FunFam" id="1.20.1250.20:FF:000013">
    <property type="entry name" value="MFS general substrate transporter"/>
    <property type="match status" value="1"/>
</dbReference>
<keyword evidence="9" id="KW-1185">Reference proteome</keyword>
<feature type="transmembrane region" description="Helical" evidence="7">
    <location>
        <begin position="38"/>
        <end position="60"/>
    </location>
</feature>